<dbReference type="RefSeq" id="WP_236864488.1">
    <property type="nucleotide sequence ID" value="NZ_AP025225.1"/>
</dbReference>
<feature type="signal peptide" evidence="2">
    <location>
        <begin position="1"/>
        <end position="23"/>
    </location>
</feature>
<evidence type="ECO:0000313" key="3">
    <source>
        <dbReference type="EMBL" id="BDB96266.1"/>
    </source>
</evidence>
<protein>
    <submittedName>
        <fullName evidence="3">Uncharacterized protein</fullName>
    </submittedName>
</protein>
<proteinExistence type="predicted"/>
<name>A0ABM7V9T0_9PROT</name>
<dbReference type="PROSITE" id="PS51257">
    <property type="entry name" value="PROKAR_LIPOPROTEIN"/>
    <property type="match status" value="1"/>
</dbReference>
<evidence type="ECO:0000313" key="4">
    <source>
        <dbReference type="Proteomes" id="UP001320209"/>
    </source>
</evidence>
<gene>
    <name evidence="3" type="ORF">HYD_3990</name>
</gene>
<dbReference type="Proteomes" id="UP001320209">
    <property type="component" value="Chromosome"/>
</dbReference>
<dbReference type="EMBL" id="AP025225">
    <property type="protein sequence ID" value="BDB96266.1"/>
    <property type="molecule type" value="Genomic_DNA"/>
</dbReference>
<organism evidence="3 4">
    <name type="scientific">Candidatus Hydrogenosomobacter endosymbioticus</name>
    <dbReference type="NCBI Taxonomy" id="2558174"/>
    <lineage>
        <taxon>Bacteria</taxon>
        <taxon>Pseudomonadati</taxon>
        <taxon>Pseudomonadota</taxon>
        <taxon>Alphaproteobacteria</taxon>
        <taxon>Holosporales</taxon>
        <taxon>Holosporaceae</taxon>
        <taxon>Candidatus Hydrogenosomobacter</taxon>
    </lineage>
</organism>
<sequence length="367" mass="41543">MNIKLISRFFLSVAIALSCGMSAHSIKLTEQQEQAIKSGIEEISEGQHPGAYETVVNFISLVDSEKISSKLLSSLLKTHFKDENFANKVIHMLKTAIPDNISADQVQEETMYQMKEDNQALYSNPNGAEEVHEDAYLDLNQQQLACQQQPYSRKQMLAFQQLGNDVTNKSNIKEELVSKFANLKKHLINSASENTGDTHGIIDHNKEINKIASSFVSQTNEHVVGRVINRLDTLINTYQAPKRNQINARNYENAFHCVCNKFFETICGNEELIDYCNTKYKNQIQASSSRDLLKQALQEKLSELDAFDNHETEASIAAQELREENAALQEENSRLQEALQIRDLKIEELEASIQSTKNNAISEEDKN</sequence>
<keyword evidence="4" id="KW-1185">Reference proteome</keyword>
<accession>A0ABM7V9T0</accession>
<evidence type="ECO:0000256" key="1">
    <source>
        <dbReference type="SAM" id="Coils"/>
    </source>
</evidence>
<keyword evidence="2" id="KW-0732">Signal</keyword>
<feature type="chain" id="PRO_5047238256" evidence="2">
    <location>
        <begin position="24"/>
        <end position="367"/>
    </location>
</feature>
<reference evidence="3" key="1">
    <citation type="submission" date="2021-10" db="EMBL/GenBank/DDBJ databases">
        <title>Genome Sequence of The Candidatus Hydrogeosomobacter endosymbioticus, an Intracellular Bacterial Symbiont of the Anaerobic Ciliate GW7.</title>
        <authorList>
            <person name="Shiohama Y."/>
            <person name="Shinzato N."/>
        </authorList>
    </citation>
    <scope>NUCLEOTIDE SEQUENCE [LARGE SCALE GENOMIC DNA]</scope>
    <source>
        <strain evidence="3">200920</strain>
    </source>
</reference>
<keyword evidence="1" id="KW-0175">Coiled coil</keyword>
<feature type="coiled-coil region" evidence="1">
    <location>
        <begin position="311"/>
        <end position="366"/>
    </location>
</feature>
<evidence type="ECO:0000256" key="2">
    <source>
        <dbReference type="SAM" id="SignalP"/>
    </source>
</evidence>